<dbReference type="Gene3D" id="2.180.10.10">
    <property type="entry name" value="RHS repeat-associated core"/>
    <property type="match status" value="1"/>
</dbReference>
<gene>
    <name evidence="2" type="ORF">P3W24_09985</name>
</gene>
<comment type="caution">
    <text evidence="2">The sequence shown here is derived from an EMBL/GenBank/DDBJ whole genome shotgun (WGS) entry which is preliminary data.</text>
</comment>
<dbReference type="Pfam" id="PF15656">
    <property type="entry name" value="Tox-HDC"/>
    <property type="match status" value="1"/>
</dbReference>
<accession>A0ABT6BB75</accession>
<protein>
    <submittedName>
        <fullName evidence="2">RHS repeat-associated core domain-containing protein</fullName>
    </submittedName>
</protein>
<reference evidence="2 3" key="1">
    <citation type="journal article" date="2024" name="Curr. Microbiol.">
        <title>Luteibacter sahnii sp. nov., A Novel Yellow-Colored Xanthomonadin Pigment Producing Probiotic Bacterium from Healthy Rice Seed Microbiome.</title>
        <authorList>
            <person name="Jaiswal G."/>
            <person name="Rana R."/>
            <person name="Nayak P.K."/>
            <person name="Chouhan R."/>
            <person name="Gandhi S.G."/>
            <person name="Patel H.K."/>
            <person name="Patil P.B."/>
        </authorList>
    </citation>
    <scope>NUCLEOTIDE SEQUENCE [LARGE SCALE GENOMIC DNA]</scope>
    <source>
        <strain evidence="2 3">PPL201</strain>
    </source>
</reference>
<dbReference type="EMBL" id="JARJJS010000002">
    <property type="protein sequence ID" value="MDF4025292.1"/>
    <property type="molecule type" value="Genomic_DNA"/>
</dbReference>
<evidence type="ECO:0000256" key="1">
    <source>
        <dbReference type="SAM" id="MobiDB-lite"/>
    </source>
</evidence>
<dbReference type="Proteomes" id="UP001528850">
    <property type="component" value="Unassembled WGS sequence"/>
</dbReference>
<proteinExistence type="predicted"/>
<dbReference type="InterPro" id="IPR050708">
    <property type="entry name" value="T6SS_VgrG/RHS"/>
</dbReference>
<dbReference type="PANTHER" id="PTHR32305">
    <property type="match status" value="1"/>
</dbReference>
<dbReference type="RefSeq" id="WP_320549795.1">
    <property type="nucleotide sequence ID" value="NZ_JAQLOK010000001.1"/>
</dbReference>
<organism evidence="2 3">
    <name type="scientific">Luteibacter sahnii</name>
    <dbReference type="NCBI Taxonomy" id="3021977"/>
    <lineage>
        <taxon>Bacteria</taxon>
        <taxon>Pseudomonadati</taxon>
        <taxon>Pseudomonadota</taxon>
        <taxon>Gammaproteobacteria</taxon>
        <taxon>Lysobacterales</taxon>
        <taxon>Rhodanobacteraceae</taxon>
        <taxon>Luteibacter</taxon>
    </lineage>
</organism>
<dbReference type="InterPro" id="IPR022385">
    <property type="entry name" value="Rhs_assc_core"/>
</dbReference>
<sequence length="343" mass="37869">MKTLHDLAMDERVYGAYGHHANDTRAQVAYAGEPVERDTGDYLLGSRPYVPHLRRFLAPDPQSPFDDGGMNRYAYCGGDPVNRVDPSGNAWWTWIGEAAGYLGAALGAVAWRAPPSTATDVSRGLAAAMDTSDTLALRRAAMADVTPAANRSGARVPSTSRGVGSSRPEASSPRVLLHKGRAQIPPSRLRTFRNRQAVTVDWTPHTHPKKPKATHWLNDTEVYSEDIDDVMPHIERMTRQAPQSTDVYVYSGVHGASSGQNWHRGTRQRVAASFLRDDLGKVPSYELSANNPVTVEDIGVIRKPELKRRMRRPGHHVHAYCFSLADRVVMKELAIGVARVYEL</sequence>
<feature type="region of interest" description="Disordered" evidence="1">
    <location>
        <begin position="146"/>
        <end position="173"/>
    </location>
</feature>
<keyword evidence="3" id="KW-1185">Reference proteome</keyword>
<evidence type="ECO:0000313" key="2">
    <source>
        <dbReference type="EMBL" id="MDF4025292.1"/>
    </source>
</evidence>
<dbReference type="PANTHER" id="PTHR32305:SF15">
    <property type="entry name" value="PROTEIN RHSA-RELATED"/>
    <property type="match status" value="1"/>
</dbReference>
<name>A0ABT6BB75_9GAMM</name>
<dbReference type="InterPro" id="IPR028897">
    <property type="entry name" value="Tox-HDC_dom"/>
</dbReference>
<dbReference type="NCBIfam" id="TIGR03696">
    <property type="entry name" value="Rhs_assc_core"/>
    <property type="match status" value="1"/>
</dbReference>
<evidence type="ECO:0000313" key="3">
    <source>
        <dbReference type="Proteomes" id="UP001528850"/>
    </source>
</evidence>